<dbReference type="InterPro" id="IPR052895">
    <property type="entry name" value="HetReg/Transcr_Mod"/>
</dbReference>
<dbReference type="Pfam" id="PF06985">
    <property type="entry name" value="HET"/>
    <property type="match status" value="1"/>
</dbReference>
<protein>
    <recommendedName>
        <fullName evidence="1">Heterokaryon incompatibility domain-containing protein</fullName>
    </recommendedName>
</protein>
<dbReference type="EMBL" id="WVTA01000007">
    <property type="protein sequence ID" value="KAK3208575.1"/>
    <property type="molecule type" value="Genomic_DNA"/>
</dbReference>
<evidence type="ECO:0000313" key="2">
    <source>
        <dbReference type="EMBL" id="KAK3208575.1"/>
    </source>
</evidence>
<feature type="domain" description="Heterokaryon incompatibility" evidence="1">
    <location>
        <begin position="55"/>
        <end position="188"/>
    </location>
</feature>
<sequence>MEYVDCPTTYSYTPLPSPDHIRLLHFHNVGPNDGALPKASIVVKALPMKDDCFAFETVSYTWGAPKRVASFVVDGSTGAIGLTLNLTQALPHLASISVTGYLWIDQLCINQKDLEEKAQQVSIMDKIYKAAFRVLVWLGPGDQYSILVREWLEGLEEWLKSRDDAQRTLVEKVNFNPNIRMLVVRSSWIQLGAGSKYALAARRFWGRHWFHMIFDDEDMEHTTAYNTLMNLKRFPFTDRQPLRFLQFMAHAASQFEATLLVDRLCAFLGMLDDKCTFVPNYSRSVRYNFTAFAVSLARSYESIDFLSLWSAIIDAKIESTPEPLRDFPSWVPAWTWIPLLIPHRLAAGATRAYFNPVTWNACLSRPHIYFQTEDAIETERLHVRGQVIDHVNNISSCKIDRFSEGVDNDYLDSIVHQIQSDLPKSGYDGWRRNELVRFLDVVSHNGQPPKQSVEDVLGLVPKGWGSDLVNDKVVGYNETLISALSMGRGRRFITTKEGRLGLVPFVGSHGRSENSAGSAIVVLHGCCVPVVLNPVDREKNTWTVVGDCYIEQAMHGEIVDWEVQDAEAFILV</sequence>
<gene>
    <name evidence="2" type="ORF">GRF29_77g1186585</name>
</gene>
<dbReference type="PANTHER" id="PTHR24148">
    <property type="entry name" value="ANKYRIN REPEAT DOMAIN-CONTAINING PROTEIN 39 HOMOLOG-RELATED"/>
    <property type="match status" value="1"/>
</dbReference>
<reference evidence="2 3" key="1">
    <citation type="submission" date="2021-02" db="EMBL/GenBank/DDBJ databases">
        <title>Genome assembly of Pseudopithomyces chartarum.</title>
        <authorList>
            <person name="Jauregui R."/>
            <person name="Singh J."/>
            <person name="Voisey C."/>
        </authorList>
    </citation>
    <scope>NUCLEOTIDE SEQUENCE [LARGE SCALE GENOMIC DNA]</scope>
    <source>
        <strain evidence="2 3">AGR01</strain>
    </source>
</reference>
<dbReference type="Pfam" id="PF26639">
    <property type="entry name" value="Het-6_barrel"/>
    <property type="match status" value="1"/>
</dbReference>
<dbReference type="InterPro" id="IPR010730">
    <property type="entry name" value="HET"/>
</dbReference>
<organism evidence="2 3">
    <name type="scientific">Pseudopithomyces chartarum</name>
    <dbReference type="NCBI Taxonomy" id="1892770"/>
    <lineage>
        <taxon>Eukaryota</taxon>
        <taxon>Fungi</taxon>
        <taxon>Dikarya</taxon>
        <taxon>Ascomycota</taxon>
        <taxon>Pezizomycotina</taxon>
        <taxon>Dothideomycetes</taxon>
        <taxon>Pleosporomycetidae</taxon>
        <taxon>Pleosporales</taxon>
        <taxon>Massarineae</taxon>
        <taxon>Didymosphaeriaceae</taxon>
        <taxon>Pseudopithomyces</taxon>
    </lineage>
</organism>
<comment type="caution">
    <text evidence="2">The sequence shown here is derived from an EMBL/GenBank/DDBJ whole genome shotgun (WGS) entry which is preliminary data.</text>
</comment>
<accession>A0AAN6M051</accession>
<evidence type="ECO:0000313" key="3">
    <source>
        <dbReference type="Proteomes" id="UP001280581"/>
    </source>
</evidence>
<dbReference type="AlphaFoldDB" id="A0AAN6M051"/>
<dbReference type="Proteomes" id="UP001280581">
    <property type="component" value="Unassembled WGS sequence"/>
</dbReference>
<evidence type="ECO:0000259" key="1">
    <source>
        <dbReference type="Pfam" id="PF06985"/>
    </source>
</evidence>
<name>A0AAN6M051_9PLEO</name>
<proteinExistence type="predicted"/>
<keyword evidence="3" id="KW-1185">Reference proteome</keyword>
<dbReference type="PANTHER" id="PTHR24148:SF64">
    <property type="entry name" value="HETEROKARYON INCOMPATIBILITY DOMAIN-CONTAINING PROTEIN"/>
    <property type="match status" value="1"/>
</dbReference>